<keyword evidence="3" id="KW-0812">Transmembrane</keyword>
<proteinExistence type="inferred from homology"/>
<protein>
    <submittedName>
        <fullName evidence="7">Amino acid transporter</fullName>
    </submittedName>
</protein>
<gene>
    <name evidence="7" type="ORF">MCNF_25300</name>
</gene>
<dbReference type="AlphaFoldDB" id="A0A7I7XX38"/>
<evidence type="ECO:0000256" key="5">
    <source>
        <dbReference type="ARBA" id="ARBA00023136"/>
    </source>
</evidence>
<evidence type="ECO:0000256" key="4">
    <source>
        <dbReference type="ARBA" id="ARBA00022989"/>
    </source>
</evidence>
<dbReference type="PANTHER" id="PTHR42770">
    <property type="entry name" value="AMINO ACID TRANSPORTER-RELATED"/>
    <property type="match status" value="1"/>
</dbReference>
<organism evidence="7 8">
    <name type="scientific">Mycolicibacterium confluentis</name>
    <dbReference type="NCBI Taxonomy" id="28047"/>
    <lineage>
        <taxon>Bacteria</taxon>
        <taxon>Bacillati</taxon>
        <taxon>Actinomycetota</taxon>
        <taxon>Actinomycetes</taxon>
        <taxon>Mycobacteriales</taxon>
        <taxon>Mycobacteriaceae</taxon>
        <taxon>Mycolicibacterium</taxon>
    </lineage>
</organism>
<evidence type="ECO:0000259" key="6">
    <source>
        <dbReference type="Pfam" id="PF00324"/>
    </source>
</evidence>
<dbReference type="InterPro" id="IPR004841">
    <property type="entry name" value="AA-permease/SLC12A_dom"/>
</dbReference>
<dbReference type="EMBL" id="AP022612">
    <property type="protein sequence ID" value="BBZ33925.1"/>
    <property type="molecule type" value="Genomic_DNA"/>
</dbReference>
<dbReference type="GO" id="GO:0016020">
    <property type="term" value="C:membrane"/>
    <property type="evidence" value="ECO:0007669"/>
    <property type="project" value="UniProtKB-SubCell"/>
</dbReference>
<reference evidence="7" key="2">
    <citation type="submission" date="2020-02" db="EMBL/GenBank/DDBJ databases">
        <authorList>
            <person name="Matsumoto Y."/>
            <person name="Motooka D."/>
            <person name="Nakamura S."/>
        </authorList>
    </citation>
    <scope>NUCLEOTIDE SEQUENCE</scope>
    <source>
        <strain evidence="7">JCM 13671</strain>
    </source>
</reference>
<comment type="similarity">
    <text evidence="2">Belongs to the amino acid-polyamine-organocation (APC) superfamily.</text>
</comment>
<dbReference type="RefSeq" id="WP_085154787.1">
    <property type="nucleotide sequence ID" value="NZ_AP022612.1"/>
</dbReference>
<comment type="subcellular location">
    <subcellularLocation>
        <location evidence="1">Membrane</location>
        <topology evidence="1">Multi-pass membrane protein</topology>
    </subcellularLocation>
</comment>
<dbReference type="InterPro" id="IPR050367">
    <property type="entry name" value="APC_superfamily"/>
</dbReference>
<reference evidence="7" key="1">
    <citation type="journal article" date="2019" name="Emerg. Microbes Infect.">
        <title>Comprehensive subspecies identification of 175 nontuberculous mycobacteria species based on 7547 genomic profiles.</title>
        <authorList>
            <person name="Matsumoto Y."/>
            <person name="Kinjo T."/>
            <person name="Motooka D."/>
            <person name="Nabeya D."/>
            <person name="Jung N."/>
            <person name="Uechi K."/>
            <person name="Horii T."/>
            <person name="Iida T."/>
            <person name="Fujita J."/>
            <person name="Nakamura S."/>
        </authorList>
    </citation>
    <scope>NUCLEOTIDE SEQUENCE [LARGE SCALE GENOMIC DNA]</scope>
    <source>
        <strain evidence="7">JCM 13671</strain>
    </source>
</reference>
<feature type="domain" description="Amino acid permease/ SLC12A" evidence="6">
    <location>
        <begin position="46"/>
        <end position="394"/>
    </location>
</feature>
<evidence type="ECO:0000256" key="2">
    <source>
        <dbReference type="ARBA" id="ARBA00009523"/>
    </source>
</evidence>
<sequence length="478" mass="50010">MTHPPSPTAGRLTGNLGTTSIVLMVVAAAAPLTVLGGNVPLMIGFGNGTGAPIGFVVATTVLLLFAIGFVNMTPFVREAGAFYAYVAKGLGFAPGIGTGFLALLSYTCMQVGMYGYMGAVLSNVVADVTSVQIPWWVYALATLAVIAFLGYRHIELSSKVLGIALIAEVGIVVVLDLAIVLTGGESGLNLQSFAPSNALSGPIGVAVLFALTGFIGFESTAVFRNEARDPDRTLPRATYIAVLGIGSFYLVSAWLMVLGYGMDSVVDKAQNDTDNFLFSIVDTYLGTVGRDIVQVLIITSIFACLLALHNVVARYQFALSRYTFMPSALGRVHDVHRSPHISSLTQSATALVLTVIAALLGLQPLTQVFATLGGIATIGMVALMTVTSIAAFRFFRATPSCTKPWQHRIAPALAVLGLLGSLVLVLVNFQLVTGFGLTVAVILATIPFLVFAVGTAVGAKEHRSAAELDADLSTESAQ</sequence>
<evidence type="ECO:0000313" key="8">
    <source>
        <dbReference type="Proteomes" id="UP000466931"/>
    </source>
</evidence>
<name>A0A7I7XX38_9MYCO</name>
<dbReference type="Gene3D" id="1.20.1740.10">
    <property type="entry name" value="Amino acid/polyamine transporter I"/>
    <property type="match status" value="1"/>
</dbReference>
<dbReference type="OrthoDB" id="137613at2"/>
<keyword evidence="8" id="KW-1185">Reference proteome</keyword>
<evidence type="ECO:0000313" key="7">
    <source>
        <dbReference type="EMBL" id="BBZ33925.1"/>
    </source>
</evidence>
<evidence type="ECO:0000256" key="1">
    <source>
        <dbReference type="ARBA" id="ARBA00004141"/>
    </source>
</evidence>
<dbReference type="GO" id="GO:0055085">
    <property type="term" value="P:transmembrane transport"/>
    <property type="evidence" value="ECO:0007669"/>
    <property type="project" value="InterPro"/>
</dbReference>
<dbReference type="PANTHER" id="PTHR42770:SF16">
    <property type="entry name" value="AMINO ACID PERMEASE"/>
    <property type="match status" value="1"/>
</dbReference>
<dbReference type="PIRSF" id="PIRSF006060">
    <property type="entry name" value="AA_transporter"/>
    <property type="match status" value="1"/>
</dbReference>
<dbReference type="Proteomes" id="UP000466931">
    <property type="component" value="Chromosome"/>
</dbReference>
<keyword evidence="5" id="KW-0472">Membrane</keyword>
<accession>A0A7I7XX38</accession>
<evidence type="ECO:0000256" key="3">
    <source>
        <dbReference type="ARBA" id="ARBA00022692"/>
    </source>
</evidence>
<dbReference type="Pfam" id="PF00324">
    <property type="entry name" value="AA_permease"/>
    <property type="match status" value="1"/>
</dbReference>
<keyword evidence="4" id="KW-1133">Transmembrane helix</keyword>